<protein>
    <submittedName>
        <fullName evidence="1">Poly-gamma-glutamate synthesis protein</fullName>
    </submittedName>
</protein>
<dbReference type="Proteomes" id="UP000010729">
    <property type="component" value="Unassembled WGS sequence"/>
</dbReference>
<name>N1VBT9_9MICC</name>
<reference evidence="1 2" key="1">
    <citation type="journal article" date="2013" name="Genome Announc.">
        <title>Draft Genome Sequence of Arthrobacter crystallopoietes Strain BAB-32, Revealing Genes for Bioremediation.</title>
        <authorList>
            <person name="Joshi M.N."/>
            <person name="Pandit A.S."/>
            <person name="Sharma A."/>
            <person name="Pandya R.V."/>
            <person name="Desai S.M."/>
            <person name="Saxena A.K."/>
            <person name="Bagatharia S.B."/>
        </authorList>
    </citation>
    <scope>NUCLEOTIDE SEQUENCE [LARGE SCALE GENOMIC DNA]</scope>
    <source>
        <strain evidence="1 2">BAB-32</strain>
    </source>
</reference>
<evidence type="ECO:0000313" key="1">
    <source>
        <dbReference type="EMBL" id="EMY35748.1"/>
    </source>
</evidence>
<keyword evidence="2" id="KW-1185">Reference proteome</keyword>
<dbReference type="AlphaFoldDB" id="N1VBT9"/>
<dbReference type="EMBL" id="ANPE02000064">
    <property type="protein sequence ID" value="EMY35748.1"/>
    <property type="molecule type" value="Genomic_DNA"/>
</dbReference>
<accession>N1VBT9</accession>
<sequence length="57" mass="5718">WCPVAADALAQNAAAGQACVSAEADAASRLRTKETVESMGAAQDGAREWLLGGASGR</sequence>
<organism evidence="1 2">
    <name type="scientific">Arthrobacter crystallopoietes BAB-32</name>
    <dbReference type="NCBI Taxonomy" id="1246476"/>
    <lineage>
        <taxon>Bacteria</taxon>
        <taxon>Bacillati</taxon>
        <taxon>Actinomycetota</taxon>
        <taxon>Actinomycetes</taxon>
        <taxon>Micrococcales</taxon>
        <taxon>Micrococcaceae</taxon>
        <taxon>Crystallibacter</taxon>
    </lineage>
</organism>
<comment type="caution">
    <text evidence="1">The sequence shown here is derived from an EMBL/GenBank/DDBJ whole genome shotgun (WGS) entry which is preliminary data.</text>
</comment>
<gene>
    <name evidence="1" type="ORF">D477_002833</name>
</gene>
<proteinExistence type="predicted"/>
<feature type="non-terminal residue" evidence="1">
    <location>
        <position position="1"/>
    </location>
</feature>
<evidence type="ECO:0000313" key="2">
    <source>
        <dbReference type="Proteomes" id="UP000010729"/>
    </source>
</evidence>